<dbReference type="InterPro" id="IPR043147">
    <property type="entry name" value="Penicillin_amidase_A-knob"/>
</dbReference>
<dbReference type="Pfam" id="PF01804">
    <property type="entry name" value="Penicil_amidase"/>
    <property type="match status" value="1"/>
</dbReference>
<dbReference type="GO" id="GO:0017000">
    <property type="term" value="P:antibiotic biosynthetic process"/>
    <property type="evidence" value="ECO:0007669"/>
    <property type="project" value="InterPro"/>
</dbReference>
<keyword evidence="8" id="KW-1185">Reference proteome</keyword>
<dbReference type="GO" id="GO:0046872">
    <property type="term" value="F:metal ion binding"/>
    <property type="evidence" value="ECO:0007669"/>
    <property type="project" value="UniProtKB-KW"/>
</dbReference>
<name>A0YAE2_9GAMM</name>
<dbReference type="Gene3D" id="3.60.20.10">
    <property type="entry name" value="Glutamine Phosphoribosylpyrophosphate, subunit 1, domain 1"/>
    <property type="match status" value="1"/>
</dbReference>
<dbReference type="STRING" id="247633.GP2143_17611"/>
<keyword evidence="6" id="KW-0479">Metal-binding</keyword>
<feature type="binding site" evidence="6">
    <location>
        <position position="275"/>
    </location>
    <ligand>
        <name>Ca(2+)</name>
        <dbReference type="ChEBI" id="CHEBI:29108"/>
    </ligand>
</feature>
<dbReference type="InterPro" id="IPR002692">
    <property type="entry name" value="S45"/>
</dbReference>
<accession>A0YAE2</accession>
<dbReference type="InterPro" id="IPR029055">
    <property type="entry name" value="Ntn_hydrolases_N"/>
</dbReference>
<dbReference type="PIRSF" id="PIRSF001227">
    <property type="entry name" value="Pen_acylase"/>
    <property type="match status" value="1"/>
</dbReference>
<dbReference type="PANTHER" id="PTHR34218:SF3">
    <property type="entry name" value="ACYL-HOMOSERINE LACTONE ACYLASE PVDQ"/>
    <property type="match status" value="1"/>
</dbReference>
<gene>
    <name evidence="7" type="ORF">GP2143_17611</name>
</gene>
<keyword evidence="2" id="KW-0732">Signal</keyword>
<evidence type="ECO:0000313" key="7">
    <source>
        <dbReference type="EMBL" id="EAW33096.1"/>
    </source>
</evidence>
<dbReference type="PANTHER" id="PTHR34218">
    <property type="entry name" value="PEPTIDASE S45 PENICILLIN AMIDASE"/>
    <property type="match status" value="1"/>
</dbReference>
<organism evidence="7 8">
    <name type="scientific">marine gamma proteobacterium HTCC2143</name>
    <dbReference type="NCBI Taxonomy" id="247633"/>
    <lineage>
        <taxon>Bacteria</taxon>
        <taxon>Pseudomonadati</taxon>
        <taxon>Pseudomonadota</taxon>
        <taxon>Gammaproteobacteria</taxon>
        <taxon>Cellvibrionales</taxon>
        <taxon>Spongiibacteraceae</taxon>
        <taxon>BD1-7 clade</taxon>
    </lineage>
</organism>
<dbReference type="InterPro" id="IPR023343">
    <property type="entry name" value="Penicillin_amidase_dom1"/>
</dbReference>
<evidence type="ECO:0000256" key="6">
    <source>
        <dbReference type="PIRSR" id="PIRSR001227-2"/>
    </source>
</evidence>
<feature type="binding site" evidence="6">
    <location>
        <position position="277"/>
    </location>
    <ligand>
        <name>Ca(2+)</name>
        <dbReference type="ChEBI" id="CHEBI:29108"/>
    </ligand>
</feature>
<keyword evidence="3" id="KW-0378">Hydrolase</keyword>
<dbReference type="Gene3D" id="1.10.439.10">
    <property type="entry name" value="Penicillin Amidohydrolase, domain 1"/>
    <property type="match status" value="1"/>
</dbReference>
<evidence type="ECO:0000256" key="1">
    <source>
        <dbReference type="ARBA" id="ARBA00006586"/>
    </source>
</evidence>
<evidence type="ECO:0000256" key="3">
    <source>
        <dbReference type="ARBA" id="ARBA00022801"/>
    </source>
</evidence>
<feature type="active site" description="Nucleophile" evidence="5">
    <location>
        <position position="202"/>
    </location>
</feature>
<reference evidence="7 8" key="1">
    <citation type="journal article" date="2010" name="J. Bacteriol.">
        <title>Genome sequence of the oligotrophic marine Gammaproteobacterium HTCC2143, isolated from the Oregon Coast.</title>
        <authorList>
            <person name="Oh H.M."/>
            <person name="Kang I."/>
            <person name="Ferriera S."/>
            <person name="Giovannoni S.J."/>
            <person name="Cho J.C."/>
        </authorList>
    </citation>
    <scope>NUCLEOTIDE SEQUENCE [LARGE SCALE GENOMIC DNA]</scope>
    <source>
        <strain evidence="7 8">HTCC2143</strain>
    </source>
</reference>
<dbReference type="Gene3D" id="2.30.120.10">
    <property type="match status" value="1"/>
</dbReference>
<dbReference type="eggNOG" id="COG2366">
    <property type="taxonomic scope" value="Bacteria"/>
</dbReference>
<feature type="binding site" evidence="6">
    <location>
        <position position="456"/>
    </location>
    <ligand>
        <name>Ca(2+)</name>
        <dbReference type="ChEBI" id="CHEBI:29108"/>
    </ligand>
</feature>
<proteinExistence type="inferred from homology"/>
<dbReference type="Gene3D" id="1.10.1400.10">
    <property type="match status" value="1"/>
</dbReference>
<sequence length="702" mass="79003">MVSVIAMANLFLGVIDENNFDAQQYLEKRKTYQVTIKRDIWGVPHIEGKKDSDTAFGFAVAQAEDHYPIIEDSMRFYRGVQSASSGYESVPLDYLVHLLNIRSQVDRQYDQVLSEDVKRVLNGFADGLNYWAAKNPEKVDQKTYPITAKDLVASFSLQHLLFYGIQKPITELFDEQRKHSLSMDSNETAWQLTEERPLPVGSNAFAISPSRSADGSTRILINSHQPLTGPVAWYEAHLKSDEGWHVMGGAFPGSPVITVGANEHVAWGATVNKPDLVDIYVLEINPDNENQYRLDNEWLNFEVKQAAIRVKIIGNFYWTVTQDLFYSEHGPVIKQDHGVYAIRYAGHGEIRQVEQWFDMSKSTSLASWEKAMDRLAISSFNFVAADAAGNIGFFHNSQSPIRKEGFDWKGYLPGNRSDLIWNEYLPFADLPQVVNPNSGFLLSTNQSPFHVTAPEDNVKRSDYSETFGFPTRMTNRATRGLELFSALELITADDFKKIKFDNSYSPNSRAINYLSDLFDVEYPVDSLYQQPLELLKNWDLATDVDNTAANLGVCTISEEWISEQSGQSPPAVQGEFEKCVDILLEKHGRVDVAWGETNRLIRGSVNEALNGGPDVLRAIYGRGLEDDGYLTASGGDGLFIFVSWDGQGKQSIESIHQFGSATVEESSPHYADQLPLFIDEKLKETYFDTESLQSNIKSEYVP</sequence>
<evidence type="ECO:0000256" key="2">
    <source>
        <dbReference type="ARBA" id="ARBA00022729"/>
    </source>
</evidence>
<comment type="caution">
    <text evidence="7">The sequence shown here is derived from an EMBL/GenBank/DDBJ whole genome shotgun (WGS) entry which is preliminary data.</text>
</comment>
<feature type="binding site" evidence="6">
    <location>
        <position position="278"/>
    </location>
    <ligand>
        <name>Ca(2+)</name>
        <dbReference type="ChEBI" id="CHEBI:29108"/>
    </ligand>
</feature>
<dbReference type="AlphaFoldDB" id="A0YAE2"/>
<dbReference type="Proteomes" id="UP000004931">
    <property type="component" value="Unassembled WGS sequence"/>
</dbReference>
<protein>
    <submittedName>
        <fullName evidence="7">Penicillin amidase family protein</fullName>
    </submittedName>
</protein>
<dbReference type="SUPFAM" id="SSF56235">
    <property type="entry name" value="N-terminal nucleophile aminohydrolases (Ntn hydrolases)"/>
    <property type="match status" value="1"/>
</dbReference>
<comment type="cofactor">
    <cofactor evidence="6">
        <name>Ca(2+)</name>
        <dbReference type="ChEBI" id="CHEBI:29108"/>
    </cofactor>
    <text evidence="6">Binds 1 Ca(2+) ion per dimer.</text>
</comment>
<dbReference type="CDD" id="cd01936">
    <property type="entry name" value="Ntn_CA"/>
    <property type="match status" value="1"/>
</dbReference>
<evidence type="ECO:0000256" key="5">
    <source>
        <dbReference type="PIRSR" id="PIRSR001227-1"/>
    </source>
</evidence>
<dbReference type="EMBL" id="AAVT01000001">
    <property type="protein sequence ID" value="EAW33096.1"/>
    <property type="molecule type" value="Genomic_DNA"/>
</dbReference>
<dbReference type="MEROPS" id="S45.002"/>
<dbReference type="GO" id="GO:0016811">
    <property type="term" value="F:hydrolase activity, acting on carbon-nitrogen (but not peptide) bonds, in linear amides"/>
    <property type="evidence" value="ECO:0007669"/>
    <property type="project" value="InterPro"/>
</dbReference>
<comment type="similarity">
    <text evidence="1">Belongs to the peptidase S45 family.</text>
</comment>
<dbReference type="InterPro" id="IPR014395">
    <property type="entry name" value="Pen/GL7ACA/AHL_acylase"/>
</dbReference>
<evidence type="ECO:0000256" key="4">
    <source>
        <dbReference type="ARBA" id="ARBA00023145"/>
    </source>
</evidence>
<dbReference type="InterPro" id="IPR043146">
    <property type="entry name" value="Penicillin_amidase_N_B-knob"/>
</dbReference>
<keyword evidence="4" id="KW-0865">Zymogen</keyword>
<evidence type="ECO:0000313" key="8">
    <source>
        <dbReference type="Proteomes" id="UP000004931"/>
    </source>
</evidence>
<keyword evidence="6" id="KW-0106">Calcium</keyword>